<evidence type="ECO:0000256" key="1">
    <source>
        <dbReference type="RuleBase" id="RU362001"/>
    </source>
</evidence>
<dbReference type="InterPro" id="IPR010310">
    <property type="entry name" value="T7SS_ESAT-6-like"/>
</dbReference>
<comment type="similarity">
    <text evidence="1">Belongs to the WXG100 family.</text>
</comment>
<keyword evidence="3" id="KW-1185">Reference proteome</keyword>
<evidence type="ECO:0000313" key="2">
    <source>
        <dbReference type="EMBL" id="WIM68139.1"/>
    </source>
</evidence>
<dbReference type="RefSeq" id="WP_284825493.1">
    <property type="nucleotide sequence ID" value="NZ_CP126969.1"/>
</dbReference>
<protein>
    <recommendedName>
        <fullName evidence="1">ESAT-6-like protein</fullName>
    </recommendedName>
</protein>
<dbReference type="InterPro" id="IPR036689">
    <property type="entry name" value="ESAT-6-like_sf"/>
</dbReference>
<gene>
    <name evidence="2" type="ORF">QP027_01700</name>
</gene>
<reference evidence="2 3" key="1">
    <citation type="submission" date="2023-05" db="EMBL/GenBank/DDBJ databases">
        <title>Corynebacterium suedekumii sp. nov. and Corynebacterium breve sp. nov. isolated from raw cow's milk.</title>
        <authorList>
            <person name="Baer M.K."/>
            <person name="Mehl L."/>
            <person name="Hellmuth R."/>
            <person name="Marke G."/>
            <person name="Lipski A."/>
        </authorList>
    </citation>
    <scope>NUCLEOTIDE SEQUENCE [LARGE SCALE GENOMIC DNA]</scope>
    <source>
        <strain evidence="2 3">R4</strain>
    </source>
</reference>
<accession>A0ABY8VEQ6</accession>
<evidence type="ECO:0000313" key="3">
    <source>
        <dbReference type="Proteomes" id="UP001225598"/>
    </source>
</evidence>
<organism evidence="2 3">
    <name type="scientific">Corynebacterium breve</name>
    <dbReference type="NCBI Taxonomy" id="3049799"/>
    <lineage>
        <taxon>Bacteria</taxon>
        <taxon>Bacillati</taxon>
        <taxon>Actinomycetota</taxon>
        <taxon>Actinomycetes</taxon>
        <taxon>Mycobacteriales</taxon>
        <taxon>Corynebacteriaceae</taxon>
        <taxon>Corynebacterium</taxon>
    </lineage>
</organism>
<dbReference type="Pfam" id="PF06013">
    <property type="entry name" value="WXG100"/>
    <property type="match status" value="1"/>
</dbReference>
<dbReference type="Proteomes" id="UP001225598">
    <property type="component" value="Chromosome"/>
</dbReference>
<dbReference type="Gene3D" id="1.10.287.1060">
    <property type="entry name" value="ESAT-6-like"/>
    <property type="match status" value="1"/>
</dbReference>
<sequence>MSAPIQYGFGKLNGLADDINASSTNVGTELNELKDLLRPIAETWTGDAAEAYQAHQDKWDSAATELNNILNTIGNAVRDGASRMQTINSNAADSWRG</sequence>
<dbReference type="NCBIfam" id="TIGR03930">
    <property type="entry name" value="WXG100_ESAT6"/>
    <property type="match status" value="1"/>
</dbReference>
<proteinExistence type="inferred from homology"/>
<dbReference type="EMBL" id="CP126969">
    <property type="protein sequence ID" value="WIM68139.1"/>
    <property type="molecule type" value="Genomic_DNA"/>
</dbReference>
<dbReference type="SUPFAM" id="SSF140453">
    <property type="entry name" value="EsxAB dimer-like"/>
    <property type="match status" value="1"/>
</dbReference>
<name>A0ABY8VEQ6_9CORY</name>